<comment type="caution">
    <text evidence="1">The sequence shown here is derived from an EMBL/GenBank/DDBJ whole genome shotgun (WGS) entry which is preliminary data.</text>
</comment>
<evidence type="ECO:0000313" key="1">
    <source>
        <dbReference type="EMBL" id="KAG7386253.1"/>
    </source>
</evidence>
<organism evidence="1 2">
    <name type="scientific">Phytophthora pseudosyringae</name>
    <dbReference type="NCBI Taxonomy" id="221518"/>
    <lineage>
        <taxon>Eukaryota</taxon>
        <taxon>Sar</taxon>
        <taxon>Stramenopiles</taxon>
        <taxon>Oomycota</taxon>
        <taxon>Peronosporomycetes</taxon>
        <taxon>Peronosporales</taxon>
        <taxon>Peronosporaceae</taxon>
        <taxon>Phytophthora</taxon>
    </lineage>
</organism>
<dbReference type="EMBL" id="JAGDFM010000104">
    <property type="protein sequence ID" value="KAG7386253.1"/>
    <property type="molecule type" value="Genomic_DNA"/>
</dbReference>
<keyword evidence="2" id="KW-1185">Reference proteome</keyword>
<dbReference type="Proteomes" id="UP000694044">
    <property type="component" value="Unassembled WGS sequence"/>
</dbReference>
<gene>
    <name evidence="1" type="ORF">PHYPSEUDO_000467</name>
</gene>
<accession>A0A8T1W2B6</accession>
<proteinExistence type="predicted"/>
<dbReference type="AlphaFoldDB" id="A0A8T1W2B6"/>
<reference evidence="1" key="1">
    <citation type="submission" date="2021-02" db="EMBL/GenBank/DDBJ databases">
        <authorList>
            <person name="Palmer J.M."/>
        </authorList>
    </citation>
    <scope>NUCLEOTIDE SEQUENCE</scope>
    <source>
        <strain evidence="1">SCRP734</strain>
    </source>
</reference>
<sequence length="106" mass="11078">MYARALVMDGSNNIGSIATLTAAITMQVGSGDTLYIGNTFLTEVNITTLAGSGGQAVVSTALVVDANTTSTRSAQPRHQQHVGILVETPVKRFSVWSNISQPTPSD</sequence>
<evidence type="ECO:0000313" key="2">
    <source>
        <dbReference type="Proteomes" id="UP000694044"/>
    </source>
</evidence>
<name>A0A8T1W2B6_9STRA</name>
<protein>
    <submittedName>
        <fullName evidence="1">Uncharacterized protein</fullName>
    </submittedName>
</protein>